<comment type="caution">
    <text evidence="8">The sequence shown here is derived from an EMBL/GenBank/DDBJ whole genome shotgun (WGS) entry which is preliminary data.</text>
</comment>
<name>A0ABT4JTS5_9GAMM</name>
<evidence type="ECO:0000256" key="5">
    <source>
        <dbReference type="RuleBase" id="RU003968"/>
    </source>
</evidence>
<dbReference type="InterPro" id="IPR036188">
    <property type="entry name" value="FAD/NAD-bd_sf"/>
</dbReference>
<keyword evidence="4 5" id="KW-0274">FAD</keyword>
<evidence type="ECO:0000313" key="8">
    <source>
        <dbReference type="EMBL" id="MCZ2721620.1"/>
    </source>
</evidence>
<dbReference type="Gene3D" id="3.30.560.10">
    <property type="entry name" value="Glucose Oxidase, domain 3"/>
    <property type="match status" value="1"/>
</dbReference>
<dbReference type="SUPFAM" id="SSF51905">
    <property type="entry name" value="FAD/NAD(P)-binding domain"/>
    <property type="match status" value="1"/>
</dbReference>
<dbReference type="PROSITE" id="PS00623">
    <property type="entry name" value="GMC_OXRED_1"/>
    <property type="match status" value="1"/>
</dbReference>
<proteinExistence type="inferred from homology"/>
<evidence type="ECO:0000259" key="7">
    <source>
        <dbReference type="PROSITE" id="PS00624"/>
    </source>
</evidence>
<evidence type="ECO:0000256" key="2">
    <source>
        <dbReference type="ARBA" id="ARBA00010790"/>
    </source>
</evidence>
<dbReference type="PANTHER" id="PTHR11552">
    <property type="entry name" value="GLUCOSE-METHANOL-CHOLINE GMC OXIDOREDUCTASE"/>
    <property type="match status" value="1"/>
</dbReference>
<gene>
    <name evidence="8" type="ORF">O1D97_08115</name>
</gene>
<sequence length="539" mass="59394">MTTTYDFIIVGAGSAGCILANRLSESGQFSVLLLEAGPEDKSPWIKVPVGFAKTYYNPTYNYMYYTQPEAEMNGRSLYAPRGKVIGGSGSINAMIYVRGNPDDFNDWESVGNPGWGYRDLLPYFKKLESHPLGDTQHHSSKGPIGITQMKHGAHPICDYFLDAAKELRFPINEDFNGEQFAGAGIYDANIRNGVRDSSNAAYLKPARNRHNLTIKTVAQVNKVIIDKNQKAIAVEVDIHGKHGQFQATNEVLLCGGAVGTPKLLQLSGIGNPDLLQQHGIKLVHDLPAVGENLQDHHCVSYYYKSNIKTLNDEFRSIFGQFKAGLQYALNRKGPLSLSVNQAGGFFKGAEQESKPNIQLYFNPMSYQIPNNPNAKLEPEPYSGFLMAFNSCRPTSKGVVKIASAEPSDAPLIQANYLSTKKDQNEAIQGSRLIRQFIKTASLKQVTVEEVLPGDRATDDQSMLQYYRENGGSIYHLCGTCAMGPDPQIHVVNHQLKVHGIKNLRVIDASIFPNITSGNINAPVMMVAEKGAEMVLQEYN</sequence>
<comment type="similarity">
    <text evidence="2 5">Belongs to the GMC oxidoreductase family.</text>
</comment>
<dbReference type="InterPro" id="IPR012132">
    <property type="entry name" value="GMC_OxRdtase"/>
</dbReference>
<dbReference type="EMBL" id="JAPUBN010000013">
    <property type="protein sequence ID" value="MCZ2721620.1"/>
    <property type="molecule type" value="Genomic_DNA"/>
</dbReference>
<dbReference type="PROSITE" id="PS00624">
    <property type="entry name" value="GMC_OXRED_2"/>
    <property type="match status" value="1"/>
</dbReference>
<dbReference type="InterPro" id="IPR000172">
    <property type="entry name" value="GMC_OxRdtase_N"/>
</dbReference>
<evidence type="ECO:0000313" key="9">
    <source>
        <dbReference type="Proteomes" id="UP001149719"/>
    </source>
</evidence>
<keyword evidence="9" id="KW-1185">Reference proteome</keyword>
<accession>A0ABT4JTS5</accession>
<dbReference type="Pfam" id="PF00732">
    <property type="entry name" value="GMC_oxred_N"/>
    <property type="match status" value="1"/>
</dbReference>
<dbReference type="SUPFAM" id="SSF54373">
    <property type="entry name" value="FAD-linked reductases, C-terminal domain"/>
    <property type="match status" value="1"/>
</dbReference>
<evidence type="ECO:0000256" key="4">
    <source>
        <dbReference type="ARBA" id="ARBA00022827"/>
    </source>
</evidence>
<organism evidence="8 9">
    <name type="scientific">Marinomonas phaeophyticola</name>
    <dbReference type="NCBI Taxonomy" id="3004091"/>
    <lineage>
        <taxon>Bacteria</taxon>
        <taxon>Pseudomonadati</taxon>
        <taxon>Pseudomonadota</taxon>
        <taxon>Gammaproteobacteria</taxon>
        <taxon>Oceanospirillales</taxon>
        <taxon>Oceanospirillaceae</taxon>
        <taxon>Marinomonas</taxon>
    </lineage>
</organism>
<dbReference type="Pfam" id="PF05199">
    <property type="entry name" value="GMC_oxred_C"/>
    <property type="match status" value="1"/>
</dbReference>
<feature type="domain" description="Glucose-methanol-choline oxidoreductase N-terminal" evidence="7">
    <location>
        <begin position="256"/>
        <end position="270"/>
    </location>
</feature>
<dbReference type="PIRSF" id="PIRSF000137">
    <property type="entry name" value="Alcohol_oxidase"/>
    <property type="match status" value="1"/>
</dbReference>
<feature type="domain" description="Glucose-methanol-choline oxidoreductase N-terminal" evidence="6">
    <location>
        <begin position="82"/>
        <end position="105"/>
    </location>
</feature>
<comment type="cofactor">
    <cofactor evidence="1">
        <name>FAD</name>
        <dbReference type="ChEBI" id="CHEBI:57692"/>
    </cofactor>
</comment>
<dbReference type="PANTHER" id="PTHR11552:SF147">
    <property type="entry name" value="CHOLINE DEHYDROGENASE, MITOCHONDRIAL"/>
    <property type="match status" value="1"/>
</dbReference>
<dbReference type="Gene3D" id="3.50.50.60">
    <property type="entry name" value="FAD/NAD(P)-binding domain"/>
    <property type="match status" value="1"/>
</dbReference>
<keyword evidence="3 5" id="KW-0285">Flavoprotein</keyword>
<protein>
    <submittedName>
        <fullName evidence="8">GMC family oxidoreductase N-terminal domain-containing protein</fullName>
    </submittedName>
</protein>
<evidence type="ECO:0000256" key="3">
    <source>
        <dbReference type="ARBA" id="ARBA00022630"/>
    </source>
</evidence>
<evidence type="ECO:0000256" key="1">
    <source>
        <dbReference type="ARBA" id="ARBA00001974"/>
    </source>
</evidence>
<dbReference type="InterPro" id="IPR007867">
    <property type="entry name" value="GMC_OxRtase_C"/>
</dbReference>
<dbReference type="RefSeq" id="WP_269124541.1">
    <property type="nucleotide sequence ID" value="NZ_JAPUBN010000013.1"/>
</dbReference>
<evidence type="ECO:0000259" key="6">
    <source>
        <dbReference type="PROSITE" id="PS00623"/>
    </source>
</evidence>
<dbReference type="Proteomes" id="UP001149719">
    <property type="component" value="Unassembled WGS sequence"/>
</dbReference>
<reference evidence="8" key="1">
    <citation type="submission" date="2022-12" db="EMBL/GenBank/DDBJ databases">
        <title>Marinomonas 15G1-11 sp. nov, isolated from marine algae.</title>
        <authorList>
            <person name="Butt M."/>
            <person name="Choi D.G."/>
            <person name="Kim J.M."/>
            <person name="Lee J.K."/>
            <person name="Baek J.H."/>
            <person name="Jeon C.O."/>
        </authorList>
    </citation>
    <scope>NUCLEOTIDE SEQUENCE</scope>
    <source>
        <strain evidence="8">15G1-11</strain>
    </source>
</reference>